<dbReference type="Proteomes" id="UP001374535">
    <property type="component" value="Chromosome 6"/>
</dbReference>
<evidence type="ECO:0000313" key="2">
    <source>
        <dbReference type="Proteomes" id="UP001374535"/>
    </source>
</evidence>
<keyword evidence="2" id="KW-1185">Reference proteome</keyword>
<name>A0AAQ3RUU8_VIGMU</name>
<gene>
    <name evidence="1" type="ORF">V8G54_018675</name>
</gene>
<organism evidence="1 2">
    <name type="scientific">Vigna mungo</name>
    <name type="common">Black gram</name>
    <name type="synonym">Phaseolus mungo</name>
    <dbReference type="NCBI Taxonomy" id="3915"/>
    <lineage>
        <taxon>Eukaryota</taxon>
        <taxon>Viridiplantae</taxon>
        <taxon>Streptophyta</taxon>
        <taxon>Embryophyta</taxon>
        <taxon>Tracheophyta</taxon>
        <taxon>Spermatophyta</taxon>
        <taxon>Magnoliopsida</taxon>
        <taxon>eudicotyledons</taxon>
        <taxon>Gunneridae</taxon>
        <taxon>Pentapetalae</taxon>
        <taxon>rosids</taxon>
        <taxon>fabids</taxon>
        <taxon>Fabales</taxon>
        <taxon>Fabaceae</taxon>
        <taxon>Papilionoideae</taxon>
        <taxon>50 kb inversion clade</taxon>
        <taxon>NPAAA clade</taxon>
        <taxon>indigoferoid/millettioid clade</taxon>
        <taxon>Phaseoleae</taxon>
        <taxon>Vigna</taxon>
    </lineage>
</organism>
<accession>A0AAQ3RUU8</accession>
<evidence type="ECO:0000313" key="1">
    <source>
        <dbReference type="EMBL" id="WVZ05329.1"/>
    </source>
</evidence>
<proteinExistence type="predicted"/>
<dbReference type="AlphaFoldDB" id="A0AAQ3RUU8"/>
<protein>
    <submittedName>
        <fullName evidence="1">Uncharacterized protein</fullName>
    </submittedName>
</protein>
<sequence length="150" mass="16158">MDASRIDIFKIYRRYSDIKSGHAYIAGEEGYRQDSDLHKAKVSREALTQLSKLVESRVSTGCRSAEHYVNLLGLLGICQESTWAYGILEGAGNDLGMISVKTDFISANAIVSKVAQMAAVGIARGVTASCDMMSFCGAAASCVLKLLQCH</sequence>
<dbReference type="EMBL" id="CP144695">
    <property type="protein sequence ID" value="WVZ05329.1"/>
    <property type="molecule type" value="Genomic_DNA"/>
</dbReference>
<reference evidence="1 2" key="1">
    <citation type="journal article" date="2023" name="Life. Sci Alliance">
        <title>Evolutionary insights into 3D genome organization and epigenetic landscape of Vigna mungo.</title>
        <authorList>
            <person name="Junaid A."/>
            <person name="Singh B."/>
            <person name="Bhatia S."/>
        </authorList>
    </citation>
    <scope>NUCLEOTIDE SEQUENCE [LARGE SCALE GENOMIC DNA]</scope>
    <source>
        <strain evidence="1">Urdbean</strain>
    </source>
</reference>